<evidence type="ECO:0000313" key="4">
    <source>
        <dbReference type="EMBL" id="CDS86937.1"/>
    </source>
</evidence>
<reference evidence="7" key="4">
    <citation type="submission" date="2021-06" db="EMBL/GenBank/DDBJ databases">
        <authorList>
            <consortium name="NCBI Pathogen Detection Project"/>
        </authorList>
    </citation>
    <scope>NUCLEOTIDE SEQUENCE</scope>
    <source>
        <strain evidence="8">Clostridioides</strain>
        <strain evidence="7">HN1000</strain>
    </source>
</reference>
<comment type="catalytic activity">
    <reaction evidence="3">
        <text>uridine + phosphate = alpha-D-ribose 1-phosphate + uracil</text>
        <dbReference type="Rhea" id="RHEA:24388"/>
        <dbReference type="ChEBI" id="CHEBI:16704"/>
        <dbReference type="ChEBI" id="CHEBI:17568"/>
        <dbReference type="ChEBI" id="CHEBI:43474"/>
        <dbReference type="ChEBI" id="CHEBI:57720"/>
        <dbReference type="EC" id="2.4.2.2"/>
    </reaction>
</comment>
<comment type="catalytic activity">
    <reaction evidence="3">
        <text>thymidine + phosphate = 2-deoxy-alpha-D-ribose 1-phosphate + thymine</text>
        <dbReference type="Rhea" id="RHEA:16037"/>
        <dbReference type="ChEBI" id="CHEBI:17748"/>
        <dbReference type="ChEBI" id="CHEBI:17821"/>
        <dbReference type="ChEBI" id="CHEBI:43474"/>
        <dbReference type="ChEBI" id="CHEBI:57259"/>
        <dbReference type="EC" id="2.4.2.2"/>
    </reaction>
</comment>
<evidence type="ECO:0000313" key="5">
    <source>
        <dbReference type="EMBL" id="CDS87266.1"/>
    </source>
</evidence>
<protein>
    <recommendedName>
        <fullName evidence="3">Pyrimidine/purine nucleoside phosphorylase</fullName>
        <ecNumber evidence="3">2.4.2.1</ecNumber>
        <ecNumber evidence="3">2.4.2.2</ecNumber>
    </recommendedName>
    <alternativeName>
        <fullName evidence="3">Adenosine phosphorylase</fullName>
    </alternativeName>
    <alternativeName>
        <fullName evidence="3">Cytidine phosphorylase</fullName>
    </alternativeName>
    <alternativeName>
        <fullName evidence="3">Guanosine phosphorylase</fullName>
    </alternativeName>
    <alternativeName>
        <fullName evidence="3">Inosine phosphorylase</fullName>
    </alternativeName>
    <alternativeName>
        <fullName evidence="3">Thymidine phosphorylase</fullName>
    </alternativeName>
    <alternativeName>
        <fullName evidence="3">Uridine phosphorylase</fullName>
    </alternativeName>
    <alternativeName>
        <fullName evidence="3">Xanthosine phosphorylase</fullName>
    </alternativeName>
</protein>
<dbReference type="HAMAP" id="MF_01537">
    <property type="entry name" value="Nucleos_phosphorylase_PpnP"/>
    <property type="match status" value="1"/>
</dbReference>
<dbReference type="EMBL" id="LK932515">
    <property type="protein sequence ID" value="CDS87266.1"/>
    <property type="molecule type" value="Genomic_DNA"/>
</dbReference>
<dbReference type="EMBL" id="DAEQIJ010000004">
    <property type="protein sequence ID" value="HBH2619414.1"/>
    <property type="molecule type" value="Genomic_DNA"/>
</dbReference>
<comment type="catalytic activity">
    <reaction evidence="3">
        <text>xanthosine + phosphate = alpha-D-ribose 1-phosphate + xanthine</text>
        <dbReference type="Rhea" id="RHEA:27638"/>
        <dbReference type="ChEBI" id="CHEBI:17712"/>
        <dbReference type="ChEBI" id="CHEBI:18107"/>
        <dbReference type="ChEBI" id="CHEBI:43474"/>
        <dbReference type="ChEBI" id="CHEBI:57720"/>
        <dbReference type="EC" id="2.4.2.1"/>
    </reaction>
</comment>
<dbReference type="Proteomes" id="UP000879542">
    <property type="component" value="Unassembled WGS sequence"/>
</dbReference>
<dbReference type="EMBL" id="LK932400">
    <property type="protein sequence ID" value="CDS86937.1"/>
    <property type="molecule type" value="Genomic_DNA"/>
</dbReference>
<dbReference type="GO" id="GO:0004731">
    <property type="term" value="F:purine-nucleoside phosphorylase activity"/>
    <property type="evidence" value="ECO:0007669"/>
    <property type="project" value="UniProtKB-UniRule"/>
</dbReference>
<reference evidence="11 13" key="3">
    <citation type="submission" date="2019-04" db="EMBL/GenBank/DDBJ databases">
        <authorList>
            <consortium name="Pathogen Informatics"/>
        </authorList>
    </citation>
    <scope>NUCLEOTIDE SEQUENCE [LARGE SCALE GENOMIC DNA]</scope>
    <source>
        <strain evidence="14">clo34</strain>
        <strain evidence="10">Clo34</strain>
        <strain evidence="11">Tl291</strain>
        <strain evidence="13">tl291</strain>
        <strain evidence="9 12">VRECD0157</strain>
    </source>
</reference>
<accession>A0A031WI36</accession>
<dbReference type="Proteomes" id="UP000878956">
    <property type="component" value="Unassembled WGS sequence"/>
</dbReference>
<dbReference type="Gene3D" id="2.60.120.10">
    <property type="entry name" value="Jelly Rolls"/>
    <property type="match status" value="1"/>
</dbReference>
<comment type="similarity">
    <text evidence="3">Belongs to the nucleoside phosphorylase PpnP family.</text>
</comment>
<dbReference type="EC" id="2.4.2.1" evidence="3"/>
<proteinExistence type="inferred from homology"/>
<dbReference type="GO" id="GO:0016154">
    <property type="term" value="F:pyrimidine-nucleoside phosphorylase activity"/>
    <property type="evidence" value="ECO:0007669"/>
    <property type="project" value="UniProtKB-UniRule"/>
</dbReference>
<dbReference type="InterPro" id="IPR014710">
    <property type="entry name" value="RmlC-like_jellyroll"/>
</dbReference>
<dbReference type="PANTHER" id="PTHR36540:SF1">
    <property type="entry name" value="PYRIMIDINE_PURINE NUCLEOSIDE PHOSPHORYLASE"/>
    <property type="match status" value="1"/>
</dbReference>
<dbReference type="EMBL" id="LK932916">
    <property type="protein sequence ID" value="CDT05376.1"/>
    <property type="molecule type" value="Genomic_DNA"/>
</dbReference>
<dbReference type="InterPro" id="IPR011051">
    <property type="entry name" value="RmlC_Cupin_sf"/>
</dbReference>
<comment type="catalytic activity">
    <reaction evidence="3">
        <text>inosine + phosphate = alpha-D-ribose 1-phosphate + hypoxanthine</text>
        <dbReference type="Rhea" id="RHEA:27646"/>
        <dbReference type="ChEBI" id="CHEBI:17368"/>
        <dbReference type="ChEBI" id="CHEBI:17596"/>
        <dbReference type="ChEBI" id="CHEBI:43474"/>
        <dbReference type="ChEBI" id="CHEBI:57720"/>
        <dbReference type="EC" id="2.4.2.1"/>
    </reaction>
</comment>
<dbReference type="RefSeq" id="WP_004454504.1">
    <property type="nucleotide sequence ID" value="NZ_AP025558.1"/>
</dbReference>
<dbReference type="GO" id="GO:0005829">
    <property type="term" value="C:cytosol"/>
    <property type="evidence" value="ECO:0007669"/>
    <property type="project" value="TreeGrafter"/>
</dbReference>
<dbReference type="PANTHER" id="PTHR36540">
    <property type="entry name" value="PYRIMIDINE/PURINE NUCLEOSIDE PHOSPHORYLASE"/>
    <property type="match status" value="1"/>
</dbReference>
<dbReference type="GeneID" id="66354073"/>
<reference evidence="5" key="1">
    <citation type="submission" date="2014-07" db="EMBL/GenBank/DDBJ databases">
        <authorList>
            <person name="Monot Marc"/>
        </authorList>
    </citation>
    <scope>NUCLEOTIDE SEQUENCE</scope>
    <source>
        <strain evidence="6">7032989</strain>
        <strain evidence="4">7032994</strain>
    </source>
</reference>
<evidence type="ECO:0000256" key="1">
    <source>
        <dbReference type="ARBA" id="ARBA00022676"/>
    </source>
</evidence>
<dbReference type="OMA" id="ADYCCSY"/>
<dbReference type="Pfam" id="PF06865">
    <property type="entry name" value="Ppnp"/>
    <property type="match status" value="1"/>
</dbReference>
<dbReference type="KEGG" id="pdf:CD630DERM_16600"/>
<dbReference type="Proteomes" id="UP000189137">
    <property type="component" value="Unassembled WGS sequence"/>
</dbReference>
<evidence type="ECO:0000313" key="8">
    <source>
        <dbReference type="EMBL" id="HBH2619414.1"/>
    </source>
</evidence>
<dbReference type="SMR" id="A0A031WI36"/>
<dbReference type="SUPFAM" id="SSF51182">
    <property type="entry name" value="RmlC-like cupins"/>
    <property type="match status" value="1"/>
</dbReference>
<evidence type="ECO:0000313" key="9">
    <source>
        <dbReference type="EMBL" id="SJS78368.1"/>
    </source>
</evidence>
<evidence type="ECO:0000313" key="13">
    <source>
        <dbReference type="Proteomes" id="UP000372533"/>
    </source>
</evidence>
<dbReference type="Proteomes" id="UP000411588">
    <property type="component" value="Unassembled WGS sequence"/>
</dbReference>
<comment type="catalytic activity">
    <reaction evidence="3">
        <text>cytidine + phosphate = cytosine + alpha-D-ribose 1-phosphate</text>
        <dbReference type="Rhea" id="RHEA:52540"/>
        <dbReference type="ChEBI" id="CHEBI:16040"/>
        <dbReference type="ChEBI" id="CHEBI:17562"/>
        <dbReference type="ChEBI" id="CHEBI:43474"/>
        <dbReference type="ChEBI" id="CHEBI:57720"/>
        <dbReference type="EC" id="2.4.2.2"/>
    </reaction>
</comment>
<keyword evidence="1 3" id="KW-0328">Glycosyltransferase</keyword>
<reference evidence="7" key="2">
    <citation type="journal article" date="2018" name="Genome Biol.">
        <title>SKESA: strategic k-mer extension for scrupulous assemblies.</title>
        <authorList>
            <person name="Souvorov A."/>
            <person name="Agarwala R."/>
            <person name="Lipman D.J."/>
        </authorList>
    </citation>
    <scope>NUCLEOTIDE SEQUENCE</scope>
    <source>
        <strain evidence="8">Clostridioides</strain>
        <strain evidence="7">HN1000</strain>
    </source>
</reference>
<dbReference type="PATRIC" id="fig|1496.1373.peg.1932"/>
<dbReference type="EMBL" id="CAADAN010000008">
    <property type="protein sequence ID" value="VFD33023.1"/>
    <property type="molecule type" value="Genomic_DNA"/>
</dbReference>
<dbReference type="FunFam" id="2.60.120.10:FF:000016">
    <property type="entry name" value="Pyrimidine/purine nucleoside phosphorylase"/>
    <property type="match status" value="1"/>
</dbReference>
<evidence type="ECO:0000256" key="3">
    <source>
        <dbReference type="HAMAP-Rule" id="MF_01537"/>
    </source>
</evidence>
<dbReference type="EMBL" id="CAAJVP010000001">
    <property type="protein sequence ID" value="VHX92272.1"/>
    <property type="molecule type" value="Genomic_DNA"/>
</dbReference>
<dbReference type="EC" id="2.4.2.2" evidence="3"/>
<gene>
    <name evidence="3" type="primary">ppnP</name>
    <name evidence="6" type="ORF">BN1095_260050</name>
    <name evidence="5" type="ORF">BN1096_610096</name>
    <name evidence="4" type="ORF">BN1097_610046</name>
    <name evidence="7" type="ORF">KRM00_003823</name>
    <name evidence="8" type="ORF">KRQ00_001152</name>
    <name evidence="11" type="ORF">SAMEA1402366_00101</name>
    <name evidence="10" type="ORF">SAMEA1402399_02368</name>
    <name evidence="9" type="ORF">SAMEA3375112_02897</name>
</gene>
<name>A0A031WI36_CLODI</name>
<comment type="function">
    <text evidence="3">Catalyzes the phosphorolysis of diverse nucleosides, yielding D-ribose 1-phosphate and the respective free bases. Can use uridine, adenosine, guanosine, cytidine, thymidine, inosine and xanthosine as substrates. Also catalyzes the reverse reactions.</text>
</comment>
<dbReference type="CDD" id="cd20296">
    <property type="entry name" value="cupin_PpnP-like"/>
    <property type="match status" value="1"/>
</dbReference>
<evidence type="ECO:0000313" key="11">
    <source>
        <dbReference type="EMBL" id="VHX92272.1"/>
    </source>
</evidence>
<evidence type="ECO:0000313" key="10">
    <source>
        <dbReference type="EMBL" id="VFD33023.1"/>
    </source>
</evidence>
<comment type="catalytic activity">
    <reaction evidence="3">
        <text>a purine D-ribonucleoside + phosphate = a purine nucleobase + alpha-D-ribose 1-phosphate</text>
        <dbReference type="Rhea" id="RHEA:19805"/>
        <dbReference type="ChEBI" id="CHEBI:26386"/>
        <dbReference type="ChEBI" id="CHEBI:43474"/>
        <dbReference type="ChEBI" id="CHEBI:57720"/>
        <dbReference type="ChEBI" id="CHEBI:142355"/>
        <dbReference type="EC" id="2.4.2.1"/>
    </reaction>
</comment>
<sequence>MSEFKNVTAVKKANVYFDGKVSSRVIILPNGERKTLGLMLPGEYTFSTREEEIMEMLAGSMDVKLPGSNEFVTYKEGQKFNVPSDSSFDLKVNEVVDYCCSYIAD</sequence>
<dbReference type="InterPro" id="IPR009664">
    <property type="entry name" value="Ppnp"/>
</dbReference>
<dbReference type="AlphaFoldDB" id="A0A031WI36"/>
<dbReference type="EMBL" id="DAEPXK010000069">
    <property type="protein sequence ID" value="HBH1544275.1"/>
    <property type="molecule type" value="Genomic_DNA"/>
</dbReference>
<evidence type="ECO:0000256" key="2">
    <source>
        <dbReference type="ARBA" id="ARBA00022679"/>
    </source>
</evidence>
<evidence type="ECO:0000313" key="6">
    <source>
        <dbReference type="EMBL" id="CDT05376.1"/>
    </source>
</evidence>
<evidence type="ECO:0000313" key="12">
    <source>
        <dbReference type="Proteomes" id="UP000189137"/>
    </source>
</evidence>
<comment type="catalytic activity">
    <reaction evidence="3">
        <text>guanosine + phosphate = alpha-D-ribose 1-phosphate + guanine</text>
        <dbReference type="Rhea" id="RHEA:13233"/>
        <dbReference type="ChEBI" id="CHEBI:16235"/>
        <dbReference type="ChEBI" id="CHEBI:16750"/>
        <dbReference type="ChEBI" id="CHEBI:43474"/>
        <dbReference type="ChEBI" id="CHEBI:57720"/>
        <dbReference type="EC" id="2.4.2.1"/>
    </reaction>
</comment>
<dbReference type="EMBL" id="FUPS01000010">
    <property type="protein sequence ID" value="SJS78368.1"/>
    <property type="molecule type" value="Genomic_DNA"/>
</dbReference>
<evidence type="ECO:0000313" key="7">
    <source>
        <dbReference type="EMBL" id="HBH1544275.1"/>
    </source>
</evidence>
<dbReference type="Proteomes" id="UP000372533">
    <property type="component" value="Unassembled WGS sequence"/>
</dbReference>
<evidence type="ECO:0000313" key="14">
    <source>
        <dbReference type="Proteomes" id="UP000411588"/>
    </source>
</evidence>
<organism evidence="5">
    <name type="scientific">Clostridioides difficile</name>
    <name type="common">Peptoclostridium difficile</name>
    <dbReference type="NCBI Taxonomy" id="1496"/>
    <lineage>
        <taxon>Bacteria</taxon>
        <taxon>Bacillati</taxon>
        <taxon>Bacillota</taxon>
        <taxon>Clostridia</taxon>
        <taxon>Peptostreptococcales</taxon>
        <taxon>Peptostreptococcaceae</taxon>
        <taxon>Clostridioides</taxon>
    </lineage>
</organism>
<comment type="catalytic activity">
    <reaction evidence="3">
        <text>adenosine + phosphate = alpha-D-ribose 1-phosphate + adenine</text>
        <dbReference type="Rhea" id="RHEA:27642"/>
        <dbReference type="ChEBI" id="CHEBI:16335"/>
        <dbReference type="ChEBI" id="CHEBI:16708"/>
        <dbReference type="ChEBI" id="CHEBI:43474"/>
        <dbReference type="ChEBI" id="CHEBI:57720"/>
        <dbReference type="EC" id="2.4.2.1"/>
    </reaction>
</comment>
<keyword evidence="2 3" id="KW-0808">Transferase</keyword>